<name>A0A8K0IJA2_COCNU</name>
<keyword evidence="2" id="KW-1185">Reference proteome</keyword>
<dbReference type="AlphaFoldDB" id="A0A8K0IJA2"/>
<dbReference type="OrthoDB" id="1939301at2759"/>
<sequence length="109" mass="12361">MLNNNRRHNPGDHFNNLDLLMGYQIFTKYSGEGLGWATDAYGPVWKWNDWVLGHSMPLETHARYLQASYYGETGRRADISAGCLAAQTVSSLRITEKSHNDQFGKCCHP</sequence>
<dbReference type="PANTHER" id="PTHR34212">
    <property type="entry name" value="OS02G0104200 PROTEIN"/>
    <property type="match status" value="1"/>
</dbReference>
<gene>
    <name evidence="1" type="ORF">COCNU_09G003250</name>
</gene>
<comment type="caution">
    <text evidence="1">The sequence shown here is derived from an EMBL/GenBank/DDBJ whole genome shotgun (WGS) entry which is preliminary data.</text>
</comment>
<accession>A0A8K0IJA2</accession>
<proteinExistence type="predicted"/>
<reference evidence="1" key="2">
    <citation type="submission" date="2019-07" db="EMBL/GenBank/DDBJ databases">
        <authorList>
            <person name="Yang Y."/>
            <person name="Bocs S."/>
            <person name="Baudouin L."/>
        </authorList>
    </citation>
    <scope>NUCLEOTIDE SEQUENCE</scope>
    <source>
        <tissue evidence="1">Spear leaf of Hainan Tall coconut</tissue>
    </source>
</reference>
<evidence type="ECO:0000313" key="1">
    <source>
        <dbReference type="EMBL" id="KAG1360862.1"/>
    </source>
</evidence>
<dbReference type="EMBL" id="CM017880">
    <property type="protein sequence ID" value="KAG1360862.1"/>
    <property type="molecule type" value="Genomic_DNA"/>
</dbReference>
<organism evidence="1 2">
    <name type="scientific">Cocos nucifera</name>
    <name type="common">Coconut palm</name>
    <dbReference type="NCBI Taxonomy" id="13894"/>
    <lineage>
        <taxon>Eukaryota</taxon>
        <taxon>Viridiplantae</taxon>
        <taxon>Streptophyta</taxon>
        <taxon>Embryophyta</taxon>
        <taxon>Tracheophyta</taxon>
        <taxon>Spermatophyta</taxon>
        <taxon>Magnoliopsida</taxon>
        <taxon>Liliopsida</taxon>
        <taxon>Arecaceae</taxon>
        <taxon>Arecoideae</taxon>
        <taxon>Cocoseae</taxon>
        <taxon>Attaleinae</taxon>
        <taxon>Cocos</taxon>
    </lineage>
</organism>
<evidence type="ECO:0000313" key="2">
    <source>
        <dbReference type="Proteomes" id="UP000797356"/>
    </source>
</evidence>
<protein>
    <submittedName>
        <fullName evidence="1">Uncharacterized protein</fullName>
    </submittedName>
</protein>
<dbReference type="PANTHER" id="PTHR34212:SF1">
    <property type="entry name" value="OS06G0106900 PROTEIN"/>
    <property type="match status" value="1"/>
</dbReference>
<dbReference type="Proteomes" id="UP000797356">
    <property type="component" value="Chromosome 9"/>
</dbReference>
<reference evidence="1" key="1">
    <citation type="journal article" date="2017" name="Gigascience">
        <title>The genome draft of coconut (Cocos nucifera).</title>
        <authorList>
            <person name="Xiao Y."/>
            <person name="Xu P."/>
            <person name="Fan H."/>
            <person name="Baudouin L."/>
            <person name="Xia W."/>
            <person name="Bocs S."/>
            <person name="Xu J."/>
            <person name="Li Q."/>
            <person name="Guo A."/>
            <person name="Zhou L."/>
            <person name="Li J."/>
            <person name="Wu Y."/>
            <person name="Ma Z."/>
            <person name="Armero A."/>
            <person name="Issali A.E."/>
            <person name="Liu N."/>
            <person name="Peng M."/>
            <person name="Yang Y."/>
        </authorList>
    </citation>
    <scope>NUCLEOTIDE SEQUENCE</scope>
    <source>
        <tissue evidence="1">Spear leaf of Hainan Tall coconut</tissue>
    </source>
</reference>